<comment type="caution">
    <text evidence="1">The sequence shown here is derived from an EMBL/GenBank/DDBJ whole genome shotgun (WGS) entry which is preliminary data.</text>
</comment>
<evidence type="ECO:0000313" key="1">
    <source>
        <dbReference type="EMBL" id="KAI0095214.1"/>
    </source>
</evidence>
<dbReference type="Proteomes" id="UP001055072">
    <property type="component" value="Unassembled WGS sequence"/>
</dbReference>
<accession>A0ACB8UNJ0</accession>
<sequence>MSETTDLYLPVHLPYPIKIVAHAVQPTASIERGTRLLSYSFTHVSKDDERETRFGTWDSSVEGTVEKLLFKVGDTVSQRRAAETPAIKVLEPCKHGMQLGGLCCLCGKDMTSSDYTGFSDASRASIQMTHEANGPTVSFEEAQRIERETAEHLRKSLKLSLIVDLDQTIVHATVDPTVGDWIAEGEAWEARRQARAEASSSSDERENEEDGDEVNPNWDALKDVKKFRLGPEALGNPHLRGPKGKTKDKTVESEGCMYYIKPRPGWKEFLETMSAKYEMHVYTMGTRAYAEEVCAAIDPDGKIFGGRLLSRDESGSLTQKSLQRLFPCDQSMVVIIDDRADVWEWSPNLIKVIPYDFFVGIGDINSAFLPKQQPLTPNFPQDPSSAGVAKIPTAIIPSTPAQKYTPSPVPEASSSDLDITPQAELEDLAKKEMIARNADALEAQLEERPLAKQQEKLEEAEEASESEEAEKAPSTNGSSENGDTPQNQDVSRSTTPKHEKHIRKALLKNDDVELVRVQSLLEEVHRQYYDAYNTRPRELIKRRPGHKWPEHLHPYDVRAIIPQMRLRTLQGTHLLFSSVIPLDTRPESTEIWRTATAFGAKCYTELNRDITHVVAGKRGTVKVDAARRQGGIKIVWLAWFTDSIALWQRQDEAAYFIDPESVVAVGPASPPSDPHQISSDPEPDADDWDYERAVPNKSLELDEVDWDEINDEVEAAMNESDDDDDDGDDGKSEKSAGTRSENASEDDWTDESNSVTSAPSTPGRRKRKRLRSITPLEGASAVNGDPDSLRSPLAKRKKLAADRSGASRLKEGITADDLAGEAPVSQSRRSTPAASNHDPDAGEMDEEDDDSDDSDDDNDDDEEDDEDDFLARELGEDWG</sequence>
<keyword evidence="2" id="KW-1185">Reference proteome</keyword>
<dbReference type="EMBL" id="MU274900">
    <property type="protein sequence ID" value="KAI0095214.1"/>
    <property type="molecule type" value="Genomic_DNA"/>
</dbReference>
<protein>
    <submittedName>
        <fullName evidence="1">Uncharacterized protein</fullName>
    </submittedName>
</protein>
<proteinExistence type="predicted"/>
<organism evidence="1 2">
    <name type="scientific">Irpex rosettiformis</name>
    <dbReference type="NCBI Taxonomy" id="378272"/>
    <lineage>
        <taxon>Eukaryota</taxon>
        <taxon>Fungi</taxon>
        <taxon>Dikarya</taxon>
        <taxon>Basidiomycota</taxon>
        <taxon>Agaricomycotina</taxon>
        <taxon>Agaricomycetes</taxon>
        <taxon>Polyporales</taxon>
        <taxon>Irpicaceae</taxon>
        <taxon>Irpex</taxon>
    </lineage>
</organism>
<evidence type="ECO:0000313" key="2">
    <source>
        <dbReference type="Proteomes" id="UP001055072"/>
    </source>
</evidence>
<gene>
    <name evidence="1" type="ORF">BDY19DRAFT_988976</name>
</gene>
<reference evidence="1" key="1">
    <citation type="journal article" date="2021" name="Environ. Microbiol.">
        <title>Gene family expansions and transcriptome signatures uncover fungal adaptations to wood decay.</title>
        <authorList>
            <person name="Hage H."/>
            <person name="Miyauchi S."/>
            <person name="Viragh M."/>
            <person name="Drula E."/>
            <person name="Min B."/>
            <person name="Chaduli D."/>
            <person name="Navarro D."/>
            <person name="Favel A."/>
            <person name="Norest M."/>
            <person name="Lesage-Meessen L."/>
            <person name="Balint B."/>
            <person name="Merenyi Z."/>
            <person name="de Eugenio L."/>
            <person name="Morin E."/>
            <person name="Martinez A.T."/>
            <person name="Baldrian P."/>
            <person name="Stursova M."/>
            <person name="Martinez M.J."/>
            <person name="Novotny C."/>
            <person name="Magnuson J.K."/>
            <person name="Spatafora J.W."/>
            <person name="Maurice S."/>
            <person name="Pangilinan J."/>
            <person name="Andreopoulos W."/>
            <person name="LaButti K."/>
            <person name="Hundley H."/>
            <person name="Na H."/>
            <person name="Kuo A."/>
            <person name="Barry K."/>
            <person name="Lipzen A."/>
            <person name="Henrissat B."/>
            <person name="Riley R."/>
            <person name="Ahrendt S."/>
            <person name="Nagy L.G."/>
            <person name="Grigoriev I.V."/>
            <person name="Martin F."/>
            <person name="Rosso M.N."/>
        </authorList>
    </citation>
    <scope>NUCLEOTIDE SEQUENCE</scope>
    <source>
        <strain evidence="1">CBS 384.51</strain>
    </source>
</reference>
<name>A0ACB8UNJ0_9APHY</name>